<keyword evidence="3" id="KW-0472">Membrane</keyword>
<dbReference type="Proteomes" id="UP000002312">
    <property type="component" value="Chromosome"/>
</dbReference>
<dbReference type="eggNOG" id="COG2919">
    <property type="taxonomic scope" value="Bacteria"/>
</dbReference>
<feature type="compositionally biased region" description="Polar residues" evidence="2">
    <location>
        <begin position="180"/>
        <end position="193"/>
    </location>
</feature>
<dbReference type="KEGG" id="bbp:BBPR_0712"/>
<dbReference type="Pfam" id="PF04977">
    <property type="entry name" value="DivIC"/>
    <property type="match status" value="1"/>
</dbReference>
<keyword evidence="1" id="KW-0175">Coiled coil</keyword>
<dbReference type="AlphaFoldDB" id="A0A0H3E9K8"/>
<reference evidence="4 5" key="1">
    <citation type="journal article" date="2010" name="Proc. Natl. Acad. Sci. U.S.A.">
        <title>Genome analysis of Bifidobacterium bifidum PRL2010 reveals metabolic pathways for host-derived glycan foraging.</title>
        <authorList>
            <person name="Turroni F."/>
            <person name="Bottacini F."/>
            <person name="Foroni E."/>
            <person name="Mulder I."/>
            <person name="Kim J.H."/>
            <person name="Zomer A."/>
            <person name="Sanchez B."/>
            <person name="Bidossi A."/>
            <person name="Ferrarini A."/>
            <person name="Giubellini V."/>
            <person name="Delledonne M."/>
            <person name="Henrissat B."/>
            <person name="Coutinho P."/>
            <person name="Oggioni M."/>
            <person name="Fitzgerald G.F."/>
            <person name="Mills D."/>
            <person name="Margolles A."/>
            <person name="Kelly D."/>
            <person name="van Sinderen D."/>
            <person name="Ventura M."/>
        </authorList>
    </citation>
    <scope>NUCLEOTIDE SEQUENCE [LARGE SCALE GENOMIC DNA]</scope>
    <source>
        <strain evidence="4 5">PRL2010</strain>
    </source>
</reference>
<evidence type="ECO:0000256" key="2">
    <source>
        <dbReference type="SAM" id="MobiDB-lite"/>
    </source>
</evidence>
<feature type="compositionally biased region" description="Polar residues" evidence="2">
    <location>
        <begin position="164"/>
        <end position="173"/>
    </location>
</feature>
<sequence>MPGIFAKSNVPGIFVAMNDSTRNMRPRGKRSKRHGTGPIAFFVSLFIIALGAIQLVSTFHTYALNLAQLNDLKNQEAALITKKQDLENDIERWNDDSYVATQARERLGFVFPGEKAVRVQHPEAVTGTSEGAAKTKSGTSDGKVLPWYSELEYSFKKADERPSKTASGSQSGDTGKADGNSGSATDTNSGDKQ</sequence>
<feature type="transmembrane region" description="Helical" evidence="3">
    <location>
        <begin position="39"/>
        <end position="63"/>
    </location>
</feature>
<keyword evidence="3" id="KW-0812">Transmembrane</keyword>
<protein>
    <submittedName>
        <fullName evidence="4">Conserved hypothetical membrane spanning protein</fullName>
    </submittedName>
</protein>
<feature type="region of interest" description="Disordered" evidence="2">
    <location>
        <begin position="156"/>
        <end position="193"/>
    </location>
</feature>
<keyword evidence="3" id="KW-1133">Transmembrane helix</keyword>
<evidence type="ECO:0000256" key="1">
    <source>
        <dbReference type="SAM" id="Coils"/>
    </source>
</evidence>
<dbReference type="EMBL" id="CP001840">
    <property type="protein sequence ID" value="ADP35801.1"/>
    <property type="molecule type" value="Genomic_DNA"/>
</dbReference>
<gene>
    <name evidence="4" type="ordered locus">BBPR_0712</name>
</gene>
<organism evidence="4 5">
    <name type="scientific">Bifidobacterium bifidum (strain PRL2010)</name>
    <dbReference type="NCBI Taxonomy" id="702459"/>
    <lineage>
        <taxon>Bacteria</taxon>
        <taxon>Bacillati</taxon>
        <taxon>Actinomycetota</taxon>
        <taxon>Actinomycetes</taxon>
        <taxon>Bifidobacteriales</taxon>
        <taxon>Bifidobacteriaceae</taxon>
        <taxon>Bifidobacterium</taxon>
    </lineage>
</organism>
<feature type="region of interest" description="Disordered" evidence="2">
    <location>
        <begin position="122"/>
        <end position="143"/>
    </location>
</feature>
<name>A0A0H3E9K8_BIFBP</name>
<accession>A0A0H3E9K8</accession>
<dbReference type="PATRIC" id="fig|702459.3.peg.741"/>
<feature type="coiled-coil region" evidence="1">
    <location>
        <begin position="69"/>
        <end position="96"/>
    </location>
</feature>
<evidence type="ECO:0000256" key="3">
    <source>
        <dbReference type="SAM" id="Phobius"/>
    </source>
</evidence>
<proteinExistence type="predicted"/>
<evidence type="ECO:0000313" key="5">
    <source>
        <dbReference type="Proteomes" id="UP000002312"/>
    </source>
</evidence>
<dbReference type="OrthoDB" id="5187715at2"/>
<dbReference type="InterPro" id="IPR007060">
    <property type="entry name" value="FtsL/DivIC"/>
</dbReference>
<dbReference type="HOGENOM" id="CLU_085342_1_0_11"/>
<evidence type="ECO:0000313" key="4">
    <source>
        <dbReference type="EMBL" id="ADP35801.1"/>
    </source>
</evidence>